<keyword evidence="1 2" id="KW-0732">Signal</keyword>
<dbReference type="Gene3D" id="3.40.50.1820">
    <property type="entry name" value="alpha/beta hydrolase"/>
    <property type="match status" value="1"/>
</dbReference>
<sequence>MFKKTLISLAVASSLGLTGCFSGSNSGGNDNPKPQYAGDALNTTYPLFNPAKRQIPTPTDLSFSGSLDGTFKLDLTADSSPVEIALDSLSGASTVDPITIKTSGQIDKSSLKPNQNIFLIPVKYASGDPIQGLSNQEPPTVDLAKVAKTNFIVDVIDVDDSTAIRITPTEPLAPNTRYVVGITKGVKDGSGKSIGQDPVYANVTGEGTETDPNFGLVNAALAPIRSLVNKFWEPTVSGFAAAISNGANKLSANDIAMSYSFTTSNDIMVTRYIAYPENWLRDQLEGFVRVSTAKKVVGAALFASGQDLEEAAPSPLTGFQKWDLNRDGSIDSKDFDVNGDGSVSTADFLFVNTSPANFGYKDVEAAVQGALATFEPSTALNNAALAPCDTPNSQTGNYEYGPLGSFEDQFACVAAGLGAAIDQALAGQGIEIAEPDSRAITVGASAPAQTKSAILATVPGSEFVAVSESSITLPYYLGLPSNVNGAPIQTQAWKADTTFAAALNQQFAQAGLVIPQGAGLSEVVNAIFPFPAAEGDTEVPMLVLHPDFSTAPFAGSPLENATLSTPGAITDVVIFQHGITTDRSAALAFGSALVASGIQQNKRIAVVAIDQPLHGIAPATLEDKEELSATLLMSLNPGLTEQQIQQLTALILAGDAPTLAGALFQTQTPTQEQVGQAAVLIGTVDNAGSTIPGLAPQSTATGYDANGINERHFGWASNSDFDRTLPVGQGNLPWAPMQFNPAPEVEEPGASGDLFINLGNFLNSRDNLRQGVLDLLNLRASLPVEVGAFANAKFHFVGHSLGTINGNAFVVAANSGDREDLKIENSHLMTPASGVVRMLENSPSFAPTILAGLKQTDSELTQASNNLQSFFTVFQAAIDTVDPINMVDELQGSNTLISQVDGDRTTINAAFDFYIEGSGTNWEAGYKPFVTDALQVVGLNIDSQSPAPLAGSEPLAAWIAAGSFAEGLPAITRYAEGTHGTPVLPLAEATEAPNFAEFEFDFLKDRTLALTETQVVSTANASLMFSGLVGQTLQMILQSSAPQQP</sequence>
<dbReference type="PROSITE" id="PS51257">
    <property type="entry name" value="PROKAR_LIPOPROTEIN"/>
    <property type="match status" value="1"/>
</dbReference>
<dbReference type="Proteomes" id="UP000469950">
    <property type="component" value="Unassembled WGS sequence"/>
</dbReference>
<dbReference type="AlphaFoldDB" id="A0A833JTM2"/>
<evidence type="ECO:0000256" key="1">
    <source>
        <dbReference type="ARBA" id="ARBA00022729"/>
    </source>
</evidence>
<feature type="signal peptide" evidence="2">
    <location>
        <begin position="1"/>
        <end position="22"/>
    </location>
</feature>
<evidence type="ECO:0000313" key="4">
    <source>
        <dbReference type="EMBL" id="KAE8546311.1"/>
    </source>
</evidence>
<dbReference type="EMBL" id="WBMP01000005">
    <property type="protein sequence ID" value="KAE8546311.1"/>
    <property type="molecule type" value="Genomic_DNA"/>
</dbReference>
<accession>A0A833JTM2</accession>
<dbReference type="InterPro" id="IPR029058">
    <property type="entry name" value="AB_hydrolase_fold"/>
</dbReference>
<reference evidence="4 5" key="1">
    <citation type="submission" date="2019-10" db="EMBL/GenBank/DDBJ databases">
        <title>Draft genome sequence of Marinobacter hydrocarbonoclasticus NCT7M from the microbiome of the marine copepod.</title>
        <authorList>
            <person name="Nuttall R."/>
            <person name="Sharma G."/>
            <person name="Moisander P."/>
        </authorList>
    </citation>
    <scope>NUCLEOTIDE SEQUENCE [LARGE SCALE GENOMIC DNA]</scope>
    <source>
        <strain evidence="4 5">NCT7M</strain>
    </source>
</reference>
<proteinExistence type="predicted"/>
<feature type="chain" id="PRO_5032697093" evidence="2">
    <location>
        <begin position="23"/>
        <end position="1045"/>
    </location>
</feature>
<evidence type="ECO:0000313" key="5">
    <source>
        <dbReference type="Proteomes" id="UP000469950"/>
    </source>
</evidence>
<dbReference type="RefSeq" id="WP_153740479.1">
    <property type="nucleotide sequence ID" value="NZ_WBMP01000005.1"/>
</dbReference>
<dbReference type="PROSITE" id="PS00018">
    <property type="entry name" value="EF_HAND_1"/>
    <property type="match status" value="1"/>
</dbReference>
<evidence type="ECO:0000256" key="2">
    <source>
        <dbReference type="SAM" id="SignalP"/>
    </source>
</evidence>
<organism evidence="4 5">
    <name type="scientific">Marinobacter nauticus</name>
    <name type="common">Marinobacter hydrocarbonoclasticus</name>
    <name type="synonym">Marinobacter aquaeolei</name>
    <dbReference type="NCBI Taxonomy" id="2743"/>
    <lineage>
        <taxon>Bacteria</taxon>
        <taxon>Pseudomonadati</taxon>
        <taxon>Pseudomonadota</taxon>
        <taxon>Gammaproteobacteria</taxon>
        <taxon>Pseudomonadales</taxon>
        <taxon>Marinobacteraceae</taxon>
        <taxon>Marinobacter</taxon>
    </lineage>
</organism>
<protein>
    <submittedName>
        <fullName evidence="4">Putative lipase</fullName>
    </submittedName>
</protein>
<evidence type="ECO:0000259" key="3">
    <source>
        <dbReference type="Pfam" id="PF13205"/>
    </source>
</evidence>
<name>A0A833JTM2_MARNT</name>
<dbReference type="InterPro" id="IPR018247">
    <property type="entry name" value="EF_Hand_1_Ca_BS"/>
</dbReference>
<dbReference type="Pfam" id="PF13205">
    <property type="entry name" value="Big_5"/>
    <property type="match status" value="1"/>
</dbReference>
<gene>
    <name evidence="4" type="ORF">F6453_1557</name>
</gene>
<comment type="caution">
    <text evidence="4">The sequence shown here is derived from an EMBL/GenBank/DDBJ whole genome shotgun (WGS) entry which is preliminary data.</text>
</comment>
<feature type="domain" description="SbsA Ig-like" evidence="3">
    <location>
        <begin position="146"/>
        <end position="196"/>
    </location>
</feature>
<dbReference type="InterPro" id="IPR032812">
    <property type="entry name" value="SbsA_Ig"/>
</dbReference>